<proteinExistence type="predicted"/>
<dbReference type="InParanoid" id="A0A668A0A9"/>
<dbReference type="FunCoup" id="A0A668A0A9">
    <property type="interactions" value="901"/>
</dbReference>
<keyword evidence="1" id="KW-1015">Disulfide bond</keyword>
<dbReference type="SMART" id="SM00208">
    <property type="entry name" value="TNFR"/>
    <property type="match status" value="1"/>
</dbReference>
<reference evidence="3" key="2">
    <citation type="submission" date="2025-08" db="UniProtKB">
        <authorList>
            <consortium name="Ensembl"/>
        </authorList>
    </citation>
    <scope>IDENTIFICATION</scope>
</reference>
<feature type="repeat" description="TNFR-Cys" evidence="1">
    <location>
        <begin position="55"/>
        <end position="94"/>
    </location>
</feature>
<evidence type="ECO:0000313" key="4">
    <source>
        <dbReference type="Proteomes" id="UP000472263"/>
    </source>
</evidence>
<evidence type="ECO:0000313" key="3">
    <source>
        <dbReference type="Ensembl" id="ENSMMDP00005041264.1"/>
    </source>
</evidence>
<feature type="domain" description="TNFR-Cys" evidence="2">
    <location>
        <begin position="55"/>
        <end position="94"/>
    </location>
</feature>
<dbReference type="Proteomes" id="UP000472263">
    <property type="component" value="Chromosome 7"/>
</dbReference>
<protein>
    <recommendedName>
        <fullName evidence="2">TNFR-Cys domain-containing protein</fullName>
    </recommendedName>
</protein>
<dbReference type="GO" id="GO:0038023">
    <property type="term" value="F:signaling receptor activity"/>
    <property type="evidence" value="ECO:0007669"/>
    <property type="project" value="TreeGrafter"/>
</dbReference>
<evidence type="ECO:0000259" key="2">
    <source>
        <dbReference type="PROSITE" id="PS50050"/>
    </source>
</evidence>
<comment type="caution">
    <text evidence="1">Lacks conserved residue(s) required for the propagation of feature annotation.</text>
</comment>
<dbReference type="PANTHER" id="PTHR47139">
    <property type="entry name" value="TUMOR NECROSIS FACTOR RECEPTOR SUPERFAMILY MEMBER 9"/>
    <property type="match status" value="1"/>
</dbReference>
<dbReference type="GeneTree" id="ENSGT00990000210025"/>
<reference evidence="3" key="3">
    <citation type="submission" date="2025-09" db="UniProtKB">
        <authorList>
            <consortium name="Ensembl"/>
        </authorList>
    </citation>
    <scope>IDENTIFICATION</scope>
</reference>
<accession>A0A668A0A9</accession>
<keyword evidence="4" id="KW-1185">Reference proteome</keyword>
<evidence type="ECO:0000256" key="1">
    <source>
        <dbReference type="PROSITE-ProRule" id="PRU00206"/>
    </source>
</evidence>
<dbReference type="AlphaFoldDB" id="A0A668A0A9"/>
<sequence>MENQFKGLIIGFAMLFFYCSRKLGQGLDRYVYIFMCAGNRIFNRCGQDPKQLCVPCEEGTFTTEPRVYSCSRCSDCTGAQVVKKACTSTSDTVCGCQDGLQCGDATCSFCVTTCGKGEEPVQRSCRPCANGTFNDKIHEKCKPWRTR</sequence>
<dbReference type="Gene3D" id="2.10.50.10">
    <property type="entry name" value="Tumor Necrosis Factor Receptor, subunit A, domain 2"/>
    <property type="match status" value="2"/>
</dbReference>
<dbReference type="PANTHER" id="PTHR47139:SF4">
    <property type="entry name" value="TUMOR NECROSIS FACTOR RECEPTOR SUPERFAMILY MEMBER 9 ISOFORM X1-RELATED"/>
    <property type="match status" value="1"/>
</dbReference>
<dbReference type="InterPro" id="IPR001368">
    <property type="entry name" value="TNFR/NGFR_Cys_rich_reg"/>
</dbReference>
<dbReference type="PROSITE" id="PS50050">
    <property type="entry name" value="TNFR_NGFR_2"/>
    <property type="match status" value="1"/>
</dbReference>
<dbReference type="GO" id="GO:0042127">
    <property type="term" value="P:regulation of cell population proliferation"/>
    <property type="evidence" value="ECO:0007669"/>
    <property type="project" value="TreeGrafter"/>
</dbReference>
<dbReference type="SUPFAM" id="SSF57586">
    <property type="entry name" value="TNF receptor-like"/>
    <property type="match status" value="1"/>
</dbReference>
<organism evidence="3 4">
    <name type="scientific">Myripristis murdjan</name>
    <name type="common">pinecone soldierfish</name>
    <dbReference type="NCBI Taxonomy" id="586833"/>
    <lineage>
        <taxon>Eukaryota</taxon>
        <taxon>Metazoa</taxon>
        <taxon>Chordata</taxon>
        <taxon>Craniata</taxon>
        <taxon>Vertebrata</taxon>
        <taxon>Euteleostomi</taxon>
        <taxon>Actinopterygii</taxon>
        <taxon>Neopterygii</taxon>
        <taxon>Teleostei</taxon>
        <taxon>Neoteleostei</taxon>
        <taxon>Acanthomorphata</taxon>
        <taxon>Holocentriformes</taxon>
        <taxon>Holocentridae</taxon>
        <taxon>Myripristis</taxon>
    </lineage>
</organism>
<dbReference type="Ensembl" id="ENSMMDT00005042106.1">
    <property type="protein sequence ID" value="ENSMMDP00005041264.1"/>
    <property type="gene ID" value="ENSMMDG00005019073.1"/>
</dbReference>
<feature type="disulfide bond" evidence="1">
    <location>
        <begin position="76"/>
        <end position="94"/>
    </location>
</feature>
<feature type="disulfide bond" evidence="1">
    <location>
        <begin position="73"/>
        <end position="86"/>
    </location>
</feature>
<dbReference type="PROSITE" id="PS00652">
    <property type="entry name" value="TNFR_NGFR_1"/>
    <property type="match status" value="1"/>
</dbReference>
<name>A0A668A0A9_9TELE</name>
<dbReference type="Pfam" id="PF00020">
    <property type="entry name" value="TNFR_c6"/>
    <property type="match status" value="1"/>
</dbReference>
<reference evidence="3" key="1">
    <citation type="submission" date="2019-06" db="EMBL/GenBank/DDBJ databases">
        <authorList>
            <consortium name="Wellcome Sanger Institute Data Sharing"/>
        </authorList>
    </citation>
    <scope>NUCLEOTIDE SEQUENCE [LARGE SCALE GENOMIC DNA]</scope>
</reference>